<evidence type="ECO:0000313" key="3">
    <source>
        <dbReference type="EMBL" id="EFP95041.1"/>
    </source>
</evidence>
<dbReference type="eggNOG" id="COG3951">
    <property type="taxonomic scope" value="Bacteria"/>
</dbReference>
<proteinExistence type="predicted"/>
<name>E3BPF2_9VIBR</name>
<feature type="domain" description="Flagellar protein FlgJ N-terminal" evidence="2">
    <location>
        <begin position="53"/>
        <end position="104"/>
    </location>
</feature>
<dbReference type="EMBL" id="AEIU01000108">
    <property type="protein sequence ID" value="EFP95041.1"/>
    <property type="molecule type" value="Genomic_DNA"/>
</dbReference>
<dbReference type="InterPro" id="IPR019301">
    <property type="entry name" value="Flagellar_prot_FlgJ_N"/>
</dbReference>
<keyword evidence="3" id="KW-0966">Cell projection</keyword>
<evidence type="ECO:0000313" key="4">
    <source>
        <dbReference type="Proteomes" id="UP000002943"/>
    </source>
</evidence>
<organism evidence="3 4">
    <name type="scientific">Vibrio caribbeanicus ATCC BAA-2122</name>
    <dbReference type="NCBI Taxonomy" id="796620"/>
    <lineage>
        <taxon>Bacteria</taxon>
        <taxon>Pseudomonadati</taxon>
        <taxon>Pseudomonadota</taxon>
        <taxon>Gammaproteobacteria</taxon>
        <taxon>Vibrionales</taxon>
        <taxon>Vibrionaceae</taxon>
        <taxon>Vibrio</taxon>
    </lineage>
</organism>
<dbReference type="AlphaFoldDB" id="E3BPF2"/>
<keyword evidence="3" id="KW-0969">Cilium</keyword>
<dbReference type="GO" id="GO:0044781">
    <property type="term" value="P:bacterial-type flagellum organization"/>
    <property type="evidence" value="ECO:0007669"/>
    <property type="project" value="UniProtKB-KW"/>
</dbReference>
<sequence length="174" mass="19320">MKFNDVADKAKMNSMLYHDNSALTSIRHSQHNDEALAKVAGQFEAMFLQLVLKQMRASNDVLAEKDSPFSSQSFGVFRDMHDGQLSIEMARKGHLGIADMLVKQLSPSITEAHFEPRANQTSANDEHHDLAEIVDDVSAAFHSVQETVASVKQILSESSVTTAFAQPLVRKMEF</sequence>
<evidence type="ECO:0000259" key="2">
    <source>
        <dbReference type="Pfam" id="PF10135"/>
    </source>
</evidence>
<evidence type="ECO:0000256" key="1">
    <source>
        <dbReference type="ARBA" id="ARBA00022795"/>
    </source>
</evidence>
<dbReference type="STRING" id="796620.VIBC2010_03992"/>
<dbReference type="Proteomes" id="UP000002943">
    <property type="component" value="Unassembled WGS sequence"/>
</dbReference>
<dbReference type="Pfam" id="PF10135">
    <property type="entry name" value="Rod-binding"/>
    <property type="match status" value="1"/>
</dbReference>
<gene>
    <name evidence="3" type="ORF">VIBC2010_03992</name>
</gene>
<dbReference type="RefSeq" id="WP_009603055.1">
    <property type="nucleotide sequence ID" value="NZ_AEIU01000108.1"/>
</dbReference>
<dbReference type="OrthoDB" id="5767686at2"/>
<comment type="caution">
    <text evidence="3">The sequence shown here is derived from an EMBL/GenBank/DDBJ whole genome shotgun (WGS) entry which is preliminary data.</text>
</comment>
<keyword evidence="1" id="KW-1005">Bacterial flagellum biogenesis</keyword>
<reference evidence="3 4" key="1">
    <citation type="journal article" date="2012" name="Int. J. Syst. Evol. Microbiol.">
        <title>Vibrio caribbeanicus sp. nov., isolated from the marine sponge Scleritoderma cyanea.</title>
        <authorList>
            <person name="Hoffmann M."/>
            <person name="Monday S.R."/>
            <person name="Allard M.W."/>
            <person name="Strain E.A."/>
            <person name="Whittaker P."/>
            <person name="Naum M."/>
            <person name="McCarthy P.J."/>
            <person name="Lopez J.V."/>
            <person name="Fischer M."/>
            <person name="Brown E.W."/>
        </authorList>
    </citation>
    <scope>NUCLEOTIDE SEQUENCE [LARGE SCALE GENOMIC DNA]</scope>
    <source>
        <strain evidence="3 4">ATCC BAA-2122</strain>
    </source>
</reference>
<keyword evidence="4" id="KW-1185">Reference proteome</keyword>
<accession>E3BPF2</accession>
<protein>
    <submittedName>
        <fullName evidence="3">Putative flagellar protein</fullName>
    </submittedName>
</protein>
<keyword evidence="3" id="KW-0282">Flagellum</keyword>